<organism evidence="1 2">
    <name type="scientific">Lupinus luteus</name>
    <name type="common">European yellow lupine</name>
    <dbReference type="NCBI Taxonomy" id="3873"/>
    <lineage>
        <taxon>Eukaryota</taxon>
        <taxon>Viridiplantae</taxon>
        <taxon>Streptophyta</taxon>
        <taxon>Embryophyta</taxon>
        <taxon>Tracheophyta</taxon>
        <taxon>Spermatophyta</taxon>
        <taxon>Magnoliopsida</taxon>
        <taxon>eudicotyledons</taxon>
        <taxon>Gunneridae</taxon>
        <taxon>Pentapetalae</taxon>
        <taxon>rosids</taxon>
        <taxon>fabids</taxon>
        <taxon>Fabales</taxon>
        <taxon>Fabaceae</taxon>
        <taxon>Papilionoideae</taxon>
        <taxon>50 kb inversion clade</taxon>
        <taxon>genistoids sensu lato</taxon>
        <taxon>core genistoids</taxon>
        <taxon>Genisteae</taxon>
        <taxon>Lupinus</taxon>
    </lineage>
</organism>
<name>A0AAV1X902_LUPLU</name>
<proteinExistence type="predicted"/>
<dbReference type="EMBL" id="CAXHTB010000013">
    <property type="protein sequence ID" value="CAL0318078.1"/>
    <property type="molecule type" value="Genomic_DNA"/>
</dbReference>
<reference evidence="1 2" key="1">
    <citation type="submission" date="2024-03" db="EMBL/GenBank/DDBJ databases">
        <authorList>
            <person name="Martinez-Hernandez J."/>
        </authorList>
    </citation>
    <scope>NUCLEOTIDE SEQUENCE [LARGE SCALE GENOMIC DNA]</scope>
</reference>
<gene>
    <name evidence="1" type="ORF">LLUT_LOCUS19138</name>
</gene>
<evidence type="ECO:0000313" key="1">
    <source>
        <dbReference type="EMBL" id="CAL0318078.1"/>
    </source>
</evidence>
<sequence>MLSRGKWSSVLINGIFIHCEAEIIKEYPYQFVIALGSIGLALDKVGHCKCYSRSNLESFVEVGFACIGENFYLEVALRYASCPKRLVIALLSTMSCSCRND</sequence>
<dbReference type="AlphaFoldDB" id="A0AAV1X902"/>
<keyword evidence="2" id="KW-1185">Reference proteome</keyword>
<comment type="caution">
    <text evidence="1">The sequence shown here is derived from an EMBL/GenBank/DDBJ whole genome shotgun (WGS) entry which is preliminary data.</text>
</comment>
<accession>A0AAV1X902</accession>
<protein>
    <submittedName>
        <fullName evidence="1">Uncharacterized protein</fullName>
    </submittedName>
</protein>
<dbReference type="Proteomes" id="UP001497480">
    <property type="component" value="Unassembled WGS sequence"/>
</dbReference>
<evidence type="ECO:0000313" key="2">
    <source>
        <dbReference type="Proteomes" id="UP001497480"/>
    </source>
</evidence>